<keyword evidence="4" id="KW-0614">Plasmid</keyword>
<dbReference type="EMBL" id="CP065685">
    <property type="protein sequence ID" value="QPS42032.1"/>
    <property type="molecule type" value="Genomic_DNA"/>
</dbReference>
<organism evidence="4 5">
    <name type="scientific">Burkholderia humptydooensis</name>
    <dbReference type="NCBI Taxonomy" id="430531"/>
    <lineage>
        <taxon>Bacteria</taxon>
        <taxon>Pseudomonadati</taxon>
        <taxon>Pseudomonadota</taxon>
        <taxon>Betaproteobacteria</taxon>
        <taxon>Burkholderiales</taxon>
        <taxon>Burkholderiaceae</taxon>
        <taxon>Burkholderia</taxon>
        <taxon>pseudomallei group</taxon>
    </lineage>
</organism>
<protein>
    <submittedName>
        <fullName evidence="4">Tetratricopeptide repeat protein</fullName>
    </submittedName>
</protein>
<accession>A0A7U4P7U0</accession>
<dbReference type="Pfam" id="PF13432">
    <property type="entry name" value="TPR_16"/>
    <property type="match status" value="2"/>
</dbReference>
<dbReference type="Proteomes" id="UP000594943">
    <property type="component" value="Plasmid unnamed"/>
</dbReference>
<dbReference type="InterPro" id="IPR011990">
    <property type="entry name" value="TPR-like_helical_dom_sf"/>
</dbReference>
<dbReference type="KEGG" id="bhg:I6G56_00510"/>
<dbReference type="PANTHER" id="PTHR45586">
    <property type="entry name" value="TPR REPEAT-CONTAINING PROTEIN PA4667"/>
    <property type="match status" value="1"/>
</dbReference>
<keyword evidence="2" id="KW-0802">TPR repeat</keyword>
<feature type="region of interest" description="Disordered" evidence="3">
    <location>
        <begin position="262"/>
        <end position="303"/>
    </location>
</feature>
<dbReference type="Gene3D" id="1.25.40.10">
    <property type="entry name" value="Tetratricopeptide repeat domain"/>
    <property type="match status" value="1"/>
</dbReference>
<dbReference type="InterPro" id="IPR051012">
    <property type="entry name" value="CellSynth/LPSAsmb/PSIAsmb"/>
</dbReference>
<dbReference type="SUPFAM" id="SSF48452">
    <property type="entry name" value="TPR-like"/>
    <property type="match status" value="1"/>
</dbReference>
<sequence length="303" mass="31499">MNPFPASGRVLALVLPILVGPMVGCTTGSFHTRSIAAQTGPQPAADLRVAESALSAGDATLAATLFDKVLAADPNSLPAQLGLGDAMYQNGDLARAGVLYAQAAAAAPADPRPQLGLARVALRERQLDVAQTLYRQLLAAHPDNPLAAEGLGTVLDLQGRHGEAQAVYRAALRLHPQAYGLRSNLGLSLILDHRAREGANVLLEVTGVANAPREARQNLALAYGLLGNDEAARRILLADMPAALADDNIRFYRSIREKLVAPSPDSSARGDAGAVQRGAGTGRDAARAHAVPPASARFTGDSK</sequence>
<evidence type="ECO:0000256" key="1">
    <source>
        <dbReference type="ARBA" id="ARBA00022737"/>
    </source>
</evidence>
<name>A0A7U4P7U0_9BURK</name>
<accession>A0A7T2TXT9</accession>
<dbReference type="AlphaFoldDB" id="A0A7U4P7U0"/>
<gene>
    <name evidence="4" type="ORF">I6G56_00510</name>
</gene>
<proteinExistence type="predicted"/>
<evidence type="ECO:0000256" key="3">
    <source>
        <dbReference type="SAM" id="MobiDB-lite"/>
    </source>
</evidence>
<keyword evidence="1" id="KW-0677">Repeat</keyword>
<evidence type="ECO:0000313" key="5">
    <source>
        <dbReference type="Proteomes" id="UP000594943"/>
    </source>
</evidence>
<feature type="compositionally biased region" description="Low complexity" evidence="3">
    <location>
        <begin position="288"/>
        <end position="297"/>
    </location>
</feature>
<dbReference type="RefSeq" id="WP_009912478.1">
    <property type="nucleotide sequence ID" value="NZ_CP013381.1"/>
</dbReference>
<reference evidence="4 5" key="1">
    <citation type="submission" date="2020-12" db="EMBL/GenBank/DDBJ databases">
        <title>FDA dAtabase for Regulatory Grade micrObial Sequences (FDA-ARGOS): Supporting development and validation of Infectious Disease Dx tests.</title>
        <authorList>
            <person name="Nelson B."/>
            <person name="Plummer A."/>
            <person name="Tallon L."/>
            <person name="Sadzewicz L."/>
            <person name="Zhao X."/>
            <person name="Boylan J."/>
            <person name="Ott S."/>
            <person name="Bowen H."/>
            <person name="Vavikolanu K."/>
            <person name="Mehta A."/>
            <person name="Aluvathingal J."/>
            <person name="Nadendla S."/>
            <person name="Myers T."/>
            <person name="Yan Y."/>
            <person name="Sichtig H."/>
        </authorList>
    </citation>
    <scope>NUCLEOTIDE SEQUENCE [LARGE SCALE GENOMIC DNA]</scope>
    <source>
        <strain evidence="4 5">FDAARGOS_899</strain>
        <plasmid evidence="4 5">unnamed</plasmid>
    </source>
</reference>
<evidence type="ECO:0000313" key="4">
    <source>
        <dbReference type="EMBL" id="QPS42032.1"/>
    </source>
</evidence>
<geneLocation type="plasmid" evidence="4 5">
    <name>unnamed</name>
</geneLocation>
<evidence type="ECO:0000256" key="2">
    <source>
        <dbReference type="ARBA" id="ARBA00022803"/>
    </source>
</evidence>
<dbReference type="PANTHER" id="PTHR45586:SF1">
    <property type="entry name" value="LIPOPOLYSACCHARIDE ASSEMBLY PROTEIN B"/>
    <property type="match status" value="1"/>
</dbReference>